<name>A0ABW5BLV6_9PROT</name>
<reference evidence="3" key="1">
    <citation type="journal article" date="2019" name="Int. J. Syst. Evol. Microbiol.">
        <title>The Global Catalogue of Microorganisms (GCM) 10K type strain sequencing project: providing services to taxonomists for standard genome sequencing and annotation.</title>
        <authorList>
            <consortium name="The Broad Institute Genomics Platform"/>
            <consortium name="The Broad Institute Genome Sequencing Center for Infectious Disease"/>
            <person name="Wu L."/>
            <person name="Ma J."/>
        </authorList>
    </citation>
    <scope>NUCLEOTIDE SEQUENCE [LARGE SCALE GENOMIC DNA]</scope>
    <source>
        <strain evidence="3">CGMCC 4.7192</strain>
    </source>
</reference>
<keyword evidence="1" id="KW-0812">Transmembrane</keyword>
<dbReference type="Pfam" id="PF06796">
    <property type="entry name" value="NapE"/>
    <property type="match status" value="1"/>
</dbReference>
<keyword evidence="3" id="KW-1185">Reference proteome</keyword>
<evidence type="ECO:0000313" key="2">
    <source>
        <dbReference type="EMBL" id="MFD2207132.1"/>
    </source>
</evidence>
<feature type="transmembrane region" description="Helical" evidence="1">
    <location>
        <begin position="20"/>
        <end position="46"/>
    </location>
</feature>
<protein>
    <submittedName>
        <fullName evidence="2">Periplasmic nitrate reductase, NapE protein</fullName>
    </submittedName>
</protein>
<dbReference type="Proteomes" id="UP001597294">
    <property type="component" value="Unassembled WGS sequence"/>
</dbReference>
<organism evidence="2 3">
    <name type="scientific">Kiloniella antarctica</name>
    <dbReference type="NCBI Taxonomy" id="1550907"/>
    <lineage>
        <taxon>Bacteria</taxon>
        <taxon>Pseudomonadati</taxon>
        <taxon>Pseudomonadota</taxon>
        <taxon>Alphaproteobacteria</taxon>
        <taxon>Rhodospirillales</taxon>
        <taxon>Kiloniellaceae</taxon>
        <taxon>Kiloniella</taxon>
    </lineage>
</organism>
<keyword evidence="1" id="KW-1133">Transmembrane helix</keyword>
<comment type="caution">
    <text evidence="2">The sequence shown here is derived from an EMBL/GenBank/DDBJ whole genome shotgun (WGS) entry which is preliminary data.</text>
</comment>
<evidence type="ECO:0000313" key="3">
    <source>
        <dbReference type="Proteomes" id="UP001597294"/>
    </source>
</evidence>
<dbReference type="InterPro" id="IPR010649">
    <property type="entry name" value="NapE_TorE"/>
</dbReference>
<dbReference type="EMBL" id="JBHUII010000011">
    <property type="protein sequence ID" value="MFD2207132.1"/>
    <property type="molecule type" value="Genomic_DNA"/>
</dbReference>
<keyword evidence="1" id="KW-0472">Membrane</keyword>
<accession>A0ABW5BLV6</accession>
<dbReference type="RefSeq" id="WP_380253464.1">
    <property type="nucleotide sequence ID" value="NZ_JBHUII010000011.1"/>
</dbReference>
<sequence length="56" mass="6065">MQDIQNTSTEKTKAQEITLFMFLAAGLVPAITLGLVIAYGFSIWMYQAVISGPPTS</sequence>
<gene>
    <name evidence="2" type="ORF">ACFSKO_16000</name>
</gene>
<proteinExistence type="predicted"/>
<evidence type="ECO:0000256" key="1">
    <source>
        <dbReference type="SAM" id="Phobius"/>
    </source>
</evidence>